<evidence type="ECO:0000256" key="1">
    <source>
        <dbReference type="ARBA" id="ARBA00004496"/>
    </source>
</evidence>
<dbReference type="PANTHER" id="PTHR30027:SF3">
    <property type="entry name" value="16S RRNA (URACIL(1498)-N(3))-METHYLTRANSFERASE"/>
    <property type="match status" value="1"/>
</dbReference>
<dbReference type="RefSeq" id="WP_108959011.1">
    <property type="nucleotide sequence ID" value="NZ_BFAZ01000006.1"/>
</dbReference>
<evidence type="ECO:0000256" key="8">
    <source>
        <dbReference type="ARBA" id="ARBA00025699"/>
    </source>
</evidence>
<reference evidence="13" key="1">
    <citation type="journal article" date="2019" name="Microbiol. Immunol.">
        <title>Molecular and phenotypic characterization of Leptospira johnsonii sp. nov., Leptospira ellinghausenii sp. nov. and Leptospira ryugenii sp. nov. isolated from soil and water in Japan.</title>
        <authorList>
            <person name="Masuzawa T."/>
            <person name="Saito M."/>
            <person name="Nakao R."/>
            <person name="Nikaido Y."/>
            <person name="Matsumoto M."/>
            <person name="Ogawa M."/>
            <person name="Yokoyama M."/>
            <person name="Hidaka Y."/>
            <person name="Tomita J."/>
            <person name="Sakakibara K."/>
            <person name="Suzuki K."/>
            <person name="Yasuda S."/>
            <person name="Sato H."/>
            <person name="Yamaguchi M."/>
            <person name="Yoshida S.I."/>
            <person name="Koizumi N."/>
            <person name="Kawamura Y."/>
        </authorList>
    </citation>
    <scope>NUCLEOTIDE SEQUENCE [LARGE SCALE GENOMIC DNA]</scope>
    <source>
        <strain evidence="13">E18</strain>
    </source>
</reference>
<comment type="subcellular location">
    <subcellularLocation>
        <location evidence="1 10">Cytoplasm</location>
    </subcellularLocation>
</comment>
<comment type="function">
    <text evidence="8 10">Specifically methylates the N3 position of the uracil ring of uridine 1498 (m3U1498) in 16S rRNA. Acts on the fully assembled 30S ribosomal subunit.</text>
</comment>
<evidence type="ECO:0000259" key="11">
    <source>
        <dbReference type="Pfam" id="PF04452"/>
    </source>
</evidence>
<evidence type="ECO:0000256" key="10">
    <source>
        <dbReference type="PIRNR" id="PIRNR015601"/>
    </source>
</evidence>
<sequence length="238" mass="28108">MNWILIQKEELRIDESVSLTDERHNHIRTILKKRPDDEVQVVIQNEGNFVFRVLQIKETESILIKKESVSLMFNPLPIHCFFSLPRPQTAKKILHLAGAYGINSLSFFATETKNKEYWTSPIYTKDWNQWIYTGMSQTGNAHFPMVQFGQKKNWKEFLATWDGNVFVMDRIGKFDIKTDNEPLDHLQNTLFVFGPESGWNEDDMKYFNQLQYKTMTLGNINLRTEFAFSSLLYFLFRN</sequence>
<comment type="caution">
    <text evidence="12">The sequence shown here is derived from an EMBL/GenBank/DDBJ whole genome shotgun (WGS) entry which is preliminary data.</text>
</comment>
<dbReference type="SUPFAM" id="SSF75217">
    <property type="entry name" value="alpha/beta knot"/>
    <property type="match status" value="1"/>
</dbReference>
<proteinExistence type="inferred from homology"/>
<protein>
    <recommendedName>
        <fullName evidence="10">Ribosomal RNA small subunit methyltransferase E</fullName>
        <ecNumber evidence="10">2.1.1.193</ecNumber>
    </recommendedName>
</protein>
<dbReference type="EMBL" id="BFAZ01000006">
    <property type="protein sequence ID" value="GBF41850.1"/>
    <property type="molecule type" value="Genomic_DNA"/>
</dbReference>
<gene>
    <name evidence="12" type="ORF">LPTSP2_11330</name>
</gene>
<evidence type="ECO:0000313" key="13">
    <source>
        <dbReference type="Proteomes" id="UP000245206"/>
    </source>
</evidence>
<dbReference type="GO" id="GO:0070042">
    <property type="term" value="F:rRNA (uridine-N3-)-methyltransferase activity"/>
    <property type="evidence" value="ECO:0007669"/>
    <property type="project" value="TreeGrafter"/>
</dbReference>
<comment type="catalytic activity">
    <reaction evidence="9 10">
        <text>uridine(1498) in 16S rRNA + S-adenosyl-L-methionine = N(3)-methyluridine(1498) in 16S rRNA + S-adenosyl-L-homocysteine + H(+)</text>
        <dbReference type="Rhea" id="RHEA:42920"/>
        <dbReference type="Rhea" id="RHEA-COMP:10283"/>
        <dbReference type="Rhea" id="RHEA-COMP:10284"/>
        <dbReference type="ChEBI" id="CHEBI:15378"/>
        <dbReference type="ChEBI" id="CHEBI:57856"/>
        <dbReference type="ChEBI" id="CHEBI:59789"/>
        <dbReference type="ChEBI" id="CHEBI:65315"/>
        <dbReference type="ChEBI" id="CHEBI:74502"/>
        <dbReference type="EC" id="2.1.1.193"/>
    </reaction>
</comment>
<dbReference type="Gene3D" id="3.40.1280.10">
    <property type="match status" value="1"/>
</dbReference>
<dbReference type="GO" id="GO:0070475">
    <property type="term" value="P:rRNA base methylation"/>
    <property type="evidence" value="ECO:0007669"/>
    <property type="project" value="TreeGrafter"/>
</dbReference>
<dbReference type="GO" id="GO:0005737">
    <property type="term" value="C:cytoplasm"/>
    <property type="evidence" value="ECO:0007669"/>
    <property type="project" value="UniProtKB-SubCell"/>
</dbReference>
<dbReference type="InterPro" id="IPR029026">
    <property type="entry name" value="tRNA_m1G_MTases_N"/>
</dbReference>
<dbReference type="Pfam" id="PF04452">
    <property type="entry name" value="Methyltrans_RNA"/>
    <property type="match status" value="1"/>
</dbReference>
<evidence type="ECO:0000256" key="9">
    <source>
        <dbReference type="ARBA" id="ARBA00047944"/>
    </source>
</evidence>
<dbReference type="OrthoDB" id="344692at2"/>
<keyword evidence="6 10" id="KW-0808">Transferase</keyword>
<dbReference type="Proteomes" id="UP000245206">
    <property type="component" value="Unassembled WGS sequence"/>
</dbReference>
<keyword evidence="5 10" id="KW-0489">Methyltransferase</keyword>
<dbReference type="InterPro" id="IPR029028">
    <property type="entry name" value="Alpha/beta_knot_MTases"/>
</dbReference>
<evidence type="ECO:0000256" key="3">
    <source>
        <dbReference type="ARBA" id="ARBA00022490"/>
    </source>
</evidence>
<dbReference type="PANTHER" id="PTHR30027">
    <property type="entry name" value="RIBOSOMAL RNA SMALL SUBUNIT METHYLTRANSFERASE E"/>
    <property type="match status" value="1"/>
</dbReference>
<name>A0A2P2DB42_9LEPT</name>
<feature type="domain" description="Ribosomal RNA small subunit methyltransferase E methyltransferase" evidence="11">
    <location>
        <begin position="74"/>
        <end position="230"/>
    </location>
</feature>
<keyword evidence="4 10" id="KW-0698">rRNA processing</keyword>
<evidence type="ECO:0000256" key="4">
    <source>
        <dbReference type="ARBA" id="ARBA00022552"/>
    </source>
</evidence>
<accession>A0A2P2DB42</accession>
<keyword evidence="3 10" id="KW-0963">Cytoplasm</keyword>
<evidence type="ECO:0000256" key="7">
    <source>
        <dbReference type="ARBA" id="ARBA00022691"/>
    </source>
</evidence>
<evidence type="ECO:0000256" key="6">
    <source>
        <dbReference type="ARBA" id="ARBA00022679"/>
    </source>
</evidence>
<dbReference type="InterPro" id="IPR046886">
    <property type="entry name" value="RsmE_MTase_dom"/>
</dbReference>
<organism evidence="12 13">
    <name type="scientific">Leptospira ellinghausenii</name>
    <dbReference type="NCBI Taxonomy" id="1917822"/>
    <lineage>
        <taxon>Bacteria</taxon>
        <taxon>Pseudomonadati</taxon>
        <taxon>Spirochaetota</taxon>
        <taxon>Spirochaetia</taxon>
        <taxon>Leptospirales</taxon>
        <taxon>Leptospiraceae</taxon>
        <taxon>Leptospira</taxon>
    </lineage>
</organism>
<comment type="similarity">
    <text evidence="2 10">Belongs to the RNA methyltransferase RsmE family.</text>
</comment>
<evidence type="ECO:0000256" key="5">
    <source>
        <dbReference type="ARBA" id="ARBA00022603"/>
    </source>
</evidence>
<evidence type="ECO:0000313" key="12">
    <source>
        <dbReference type="EMBL" id="GBF41850.1"/>
    </source>
</evidence>
<dbReference type="NCBIfam" id="TIGR00046">
    <property type="entry name" value="RsmE family RNA methyltransferase"/>
    <property type="match status" value="1"/>
</dbReference>
<keyword evidence="13" id="KW-1185">Reference proteome</keyword>
<keyword evidence="7 10" id="KW-0949">S-adenosyl-L-methionine</keyword>
<dbReference type="AlphaFoldDB" id="A0A2P2DB42"/>
<evidence type="ECO:0000256" key="2">
    <source>
        <dbReference type="ARBA" id="ARBA00005528"/>
    </source>
</evidence>
<dbReference type="InterPro" id="IPR006700">
    <property type="entry name" value="RsmE"/>
</dbReference>
<dbReference type="EC" id="2.1.1.193" evidence="10"/>
<dbReference type="PIRSF" id="PIRSF015601">
    <property type="entry name" value="MTase_slr0722"/>
    <property type="match status" value="1"/>
</dbReference>